<feature type="compositionally biased region" description="Low complexity" evidence="1">
    <location>
        <begin position="16"/>
        <end position="41"/>
    </location>
</feature>
<evidence type="ECO:0000256" key="1">
    <source>
        <dbReference type="SAM" id="MobiDB-lite"/>
    </source>
</evidence>
<accession>A0A2G8SVQ1</accession>
<comment type="caution">
    <text evidence="3">The sequence shown here is derived from an EMBL/GenBank/DDBJ whole genome shotgun (WGS) entry which is preliminary data.</text>
</comment>
<evidence type="ECO:0000259" key="2">
    <source>
        <dbReference type="Pfam" id="PF02120"/>
    </source>
</evidence>
<sequence>SRPLAQLQREPQMQRALTAAAAPEPAQVTAPPGSAPAPAAVDPATAQFINLQLTSQEQGRVAWQGQLLPGQDMAWQISRDPPDTSGHPGAEAETAEPPWRSALRLRFAALGEIGATVVLAGDQLHIALQAGSSDIGSVLHARAGELRRALEASGNPPATLTVSVGAVLDVNPGRARP</sequence>
<gene>
    <name evidence="3" type="ORF">CR103_21215</name>
</gene>
<name>A0A2G8SVQ1_9BURK</name>
<organism evidence="3 4">
    <name type="scientific">Massilia psychrophila</name>
    <dbReference type="NCBI Taxonomy" id="1603353"/>
    <lineage>
        <taxon>Bacteria</taxon>
        <taxon>Pseudomonadati</taxon>
        <taxon>Pseudomonadota</taxon>
        <taxon>Betaproteobacteria</taxon>
        <taxon>Burkholderiales</taxon>
        <taxon>Oxalobacteraceae</taxon>
        <taxon>Telluria group</taxon>
        <taxon>Massilia</taxon>
    </lineage>
</organism>
<dbReference type="Pfam" id="PF02120">
    <property type="entry name" value="Flg_hook"/>
    <property type="match status" value="1"/>
</dbReference>
<feature type="non-terminal residue" evidence="3">
    <location>
        <position position="1"/>
    </location>
</feature>
<protein>
    <recommendedName>
        <fullName evidence="2">Flagellar hook-length control protein-like C-terminal domain-containing protein</fullName>
    </recommendedName>
</protein>
<keyword evidence="4" id="KW-1185">Reference proteome</keyword>
<evidence type="ECO:0000313" key="4">
    <source>
        <dbReference type="Proteomes" id="UP000228593"/>
    </source>
</evidence>
<dbReference type="RefSeq" id="WP_143752709.1">
    <property type="nucleotide sequence ID" value="NZ_PDOB01000062.1"/>
</dbReference>
<dbReference type="Proteomes" id="UP000228593">
    <property type="component" value="Unassembled WGS sequence"/>
</dbReference>
<dbReference type="OrthoDB" id="5296742at2"/>
<proteinExistence type="predicted"/>
<feature type="domain" description="Flagellar hook-length control protein-like C-terminal" evidence="2">
    <location>
        <begin position="92"/>
        <end position="165"/>
    </location>
</feature>
<feature type="region of interest" description="Disordered" evidence="1">
    <location>
        <begin position="75"/>
        <end position="97"/>
    </location>
</feature>
<dbReference type="EMBL" id="PDOB01000062">
    <property type="protein sequence ID" value="PIL37844.1"/>
    <property type="molecule type" value="Genomic_DNA"/>
</dbReference>
<feature type="region of interest" description="Disordered" evidence="1">
    <location>
        <begin position="1"/>
        <end position="41"/>
    </location>
</feature>
<dbReference type="Gene3D" id="3.30.750.140">
    <property type="match status" value="1"/>
</dbReference>
<dbReference type="InterPro" id="IPR021136">
    <property type="entry name" value="Flagellar_hook_control-like_C"/>
</dbReference>
<dbReference type="AlphaFoldDB" id="A0A2G8SVQ1"/>
<reference evidence="3 4" key="1">
    <citation type="submission" date="2017-10" db="EMBL/GenBank/DDBJ databases">
        <title>Massilia psychrophilum sp. nov., a novel purple-pigmented bacterium isolated from Tianshan glacier, Xinjiang Municipality, China.</title>
        <authorList>
            <person name="Wang H."/>
        </authorList>
    </citation>
    <scope>NUCLEOTIDE SEQUENCE [LARGE SCALE GENOMIC DNA]</scope>
    <source>
        <strain evidence="3 4">JCM 30813</strain>
    </source>
</reference>
<dbReference type="InterPro" id="IPR038610">
    <property type="entry name" value="FliK-like_C_sf"/>
</dbReference>
<evidence type="ECO:0000313" key="3">
    <source>
        <dbReference type="EMBL" id="PIL37844.1"/>
    </source>
</evidence>